<evidence type="ECO:0000256" key="2">
    <source>
        <dbReference type="ARBA" id="ARBA00009840"/>
    </source>
</evidence>
<evidence type="ECO:0000256" key="6">
    <source>
        <dbReference type="SAM" id="Coils"/>
    </source>
</evidence>
<evidence type="ECO:0000256" key="4">
    <source>
        <dbReference type="ARBA" id="ARBA00023054"/>
    </source>
</evidence>
<evidence type="ECO:0000256" key="1">
    <source>
        <dbReference type="ARBA" id="ARBA00003416"/>
    </source>
</evidence>
<feature type="compositionally biased region" description="Basic and acidic residues" evidence="7">
    <location>
        <begin position="476"/>
        <end position="491"/>
    </location>
</feature>
<comment type="similarity">
    <text evidence="2">Belongs to the RmuC family.</text>
</comment>
<keyword evidence="5" id="KW-0233">DNA recombination</keyword>
<dbReference type="AlphaFoldDB" id="A0A5A7N5T3"/>
<evidence type="ECO:0000313" key="8">
    <source>
        <dbReference type="EMBL" id="GER03661.1"/>
    </source>
</evidence>
<evidence type="ECO:0000256" key="3">
    <source>
        <dbReference type="ARBA" id="ARBA00021840"/>
    </source>
</evidence>
<evidence type="ECO:0000256" key="5">
    <source>
        <dbReference type="ARBA" id="ARBA00023172"/>
    </source>
</evidence>
<name>A0A5A7N5T3_9PROT</name>
<protein>
    <recommendedName>
        <fullName evidence="3">DNA recombination protein RmuC homolog</fullName>
    </recommendedName>
</protein>
<dbReference type="PANTHER" id="PTHR30563">
    <property type="entry name" value="DNA RECOMBINATION PROTEIN RMUC"/>
    <property type="match status" value="1"/>
</dbReference>
<comment type="caution">
    <text evidence="8">The sequence shown here is derived from an EMBL/GenBank/DDBJ whole genome shotgun (WGS) entry which is preliminary data.</text>
</comment>
<keyword evidence="4 6" id="KW-0175">Coiled coil</keyword>
<dbReference type="EMBL" id="BKCN01000005">
    <property type="protein sequence ID" value="GER03661.1"/>
    <property type="molecule type" value="Genomic_DNA"/>
</dbReference>
<dbReference type="Proteomes" id="UP000324996">
    <property type="component" value="Unassembled WGS sequence"/>
</dbReference>
<dbReference type="GO" id="GO:0006310">
    <property type="term" value="P:DNA recombination"/>
    <property type="evidence" value="ECO:0007669"/>
    <property type="project" value="UniProtKB-KW"/>
</dbReference>
<keyword evidence="9" id="KW-1185">Reference proteome</keyword>
<feature type="coiled-coil region" evidence="6">
    <location>
        <begin position="52"/>
        <end position="105"/>
    </location>
</feature>
<proteinExistence type="inferred from homology"/>
<dbReference type="InterPro" id="IPR003798">
    <property type="entry name" value="DNA_recombination_RmuC"/>
</dbReference>
<comment type="function">
    <text evidence="1">Involved in DNA recombination.</text>
</comment>
<dbReference type="PANTHER" id="PTHR30563:SF0">
    <property type="entry name" value="DNA RECOMBINATION PROTEIN RMUC"/>
    <property type="match status" value="1"/>
</dbReference>
<gene>
    <name evidence="8" type="ORF">JCM17846_13430</name>
</gene>
<evidence type="ECO:0000256" key="7">
    <source>
        <dbReference type="SAM" id="MobiDB-lite"/>
    </source>
</evidence>
<feature type="region of interest" description="Disordered" evidence="7">
    <location>
        <begin position="476"/>
        <end position="499"/>
    </location>
</feature>
<evidence type="ECO:0000313" key="9">
    <source>
        <dbReference type="Proteomes" id="UP000324996"/>
    </source>
</evidence>
<dbReference type="RefSeq" id="WP_052371094.1">
    <property type="nucleotide sequence ID" value="NZ_BKCN01000005.1"/>
</dbReference>
<dbReference type="Pfam" id="PF02646">
    <property type="entry name" value="RmuC"/>
    <property type="match status" value="1"/>
</dbReference>
<sequence length="499" mass="55233">MTDLMLDSLLPALLGLLVGAALVALMGHKGRQSLTGKIREQDEALLEADFAVRQAKDQEKRVGEQADKLEAALHAANNQLATAKAELAAQEARMAEREHAVEQERLSLVSLRGALEEKFKVLAHESLEASQKSFLLRAEETLKTYKVAADGDLSARHKAIETLLKPMQDSLKRYEENLGAIEKARTQAYGSLSSELKNVLQAQDGVRSETAKLVNALRAQPKTRGRWGEHQLQRVMELAGMSEHVDFDTQSSFVDEDQKRLIPDAIIRLPGDRTIVVDAKTSLSAYFDAIEAVDELSRESFLAKHAREIRTHMKALGQKSYWQNLKDSPDFVAMFIPGENFYAAAIERDPDLFEDAIRSHVLIVTPTTLIALAKAVAYGWRQEAMAENARHVAQLGHDLYERLSVMGGHVANTGKHLERAVGSYNSMVGSLERSVMSQARKFEDLKVDHTGKDLPELTPVLTEARALAAHEFKETLADESAKDTARAEATGENKLVPRS</sequence>
<organism evidence="8 9">
    <name type="scientific">Iodidimonas nitroreducens</name>
    <dbReference type="NCBI Taxonomy" id="1236968"/>
    <lineage>
        <taxon>Bacteria</taxon>
        <taxon>Pseudomonadati</taxon>
        <taxon>Pseudomonadota</taxon>
        <taxon>Alphaproteobacteria</taxon>
        <taxon>Iodidimonadales</taxon>
        <taxon>Iodidimonadaceae</taxon>
        <taxon>Iodidimonas</taxon>
    </lineage>
</organism>
<reference evidence="8 9" key="1">
    <citation type="submission" date="2019-09" db="EMBL/GenBank/DDBJ databases">
        <title>NBRP : Genome information of microbial organism related human and environment.</title>
        <authorList>
            <person name="Hattori M."/>
            <person name="Oshima K."/>
            <person name="Inaba H."/>
            <person name="Suda W."/>
            <person name="Sakamoto M."/>
            <person name="Iino T."/>
            <person name="Kitahara M."/>
            <person name="Oshida Y."/>
            <person name="Iida T."/>
            <person name="Kudo T."/>
            <person name="Itoh T."/>
            <person name="Ohkuma M."/>
        </authorList>
    </citation>
    <scope>NUCLEOTIDE SEQUENCE [LARGE SCALE GENOMIC DNA]</scope>
    <source>
        <strain evidence="8 9">Q-1</strain>
    </source>
</reference>
<accession>A0A5A7N5T3</accession>